<evidence type="ECO:0000256" key="3">
    <source>
        <dbReference type="ARBA" id="ARBA00023110"/>
    </source>
</evidence>
<comment type="function">
    <text evidence="1 5">PPIases accelerate the folding of proteins. It catalyzes the cis-trans isomerization of proline imidic peptide bonds in oligopeptides.</text>
</comment>
<dbReference type="Pfam" id="PF00160">
    <property type="entry name" value="Pro_isomerase"/>
    <property type="match status" value="1"/>
</dbReference>
<dbReference type="EMBL" id="VIFM01000275">
    <property type="protein sequence ID" value="TQF10157.1"/>
    <property type="molecule type" value="Genomic_DNA"/>
</dbReference>
<dbReference type="PRINTS" id="PR00153">
    <property type="entry name" value="CSAPPISMRASE"/>
</dbReference>
<comment type="catalytic activity">
    <reaction evidence="5">
        <text>[protein]-peptidylproline (omega=180) = [protein]-peptidylproline (omega=0)</text>
        <dbReference type="Rhea" id="RHEA:16237"/>
        <dbReference type="Rhea" id="RHEA-COMP:10747"/>
        <dbReference type="Rhea" id="RHEA-COMP:10748"/>
        <dbReference type="ChEBI" id="CHEBI:83833"/>
        <dbReference type="ChEBI" id="CHEBI:83834"/>
        <dbReference type="EC" id="5.2.1.8"/>
    </reaction>
</comment>
<dbReference type="RefSeq" id="WP_141648037.1">
    <property type="nucleotide sequence ID" value="NZ_VIFM01000275.1"/>
</dbReference>
<evidence type="ECO:0000259" key="6">
    <source>
        <dbReference type="PROSITE" id="PS50072"/>
    </source>
</evidence>
<gene>
    <name evidence="7" type="ORF">FJV41_40830</name>
</gene>
<dbReference type="PROSITE" id="PS00170">
    <property type="entry name" value="CSA_PPIASE_1"/>
    <property type="match status" value="1"/>
</dbReference>
<dbReference type="SUPFAM" id="SSF50891">
    <property type="entry name" value="Cyclophilin-like"/>
    <property type="match status" value="1"/>
</dbReference>
<dbReference type="InterPro" id="IPR020892">
    <property type="entry name" value="Cyclophilin-type_PPIase_CS"/>
</dbReference>
<dbReference type="EC" id="5.2.1.8" evidence="5"/>
<dbReference type="GO" id="GO:0003755">
    <property type="term" value="F:peptidyl-prolyl cis-trans isomerase activity"/>
    <property type="evidence" value="ECO:0007669"/>
    <property type="project" value="UniProtKB-UniRule"/>
</dbReference>
<dbReference type="PROSITE" id="PS50072">
    <property type="entry name" value="CSA_PPIASE_2"/>
    <property type="match status" value="1"/>
</dbReference>
<keyword evidence="3 5" id="KW-0697">Rotamase</keyword>
<reference evidence="7 8" key="1">
    <citation type="submission" date="2019-06" db="EMBL/GenBank/DDBJ databases">
        <authorList>
            <person name="Livingstone P."/>
            <person name="Whitworth D."/>
        </authorList>
    </citation>
    <scope>NUCLEOTIDE SEQUENCE [LARGE SCALE GENOMIC DNA]</scope>
    <source>
        <strain evidence="7 8">AM401</strain>
    </source>
</reference>
<feature type="domain" description="PPIase cyclophilin-type" evidence="6">
    <location>
        <begin position="22"/>
        <end position="178"/>
    </location>
</feature>
<dbReference type="AlphaFoldDB" id="A0A540WMS9"/>
<comment type="caution">
    <text evidence="7">The sequence shown here is derived from an EMBL/GenBank/DDBJ whole genome shotgun (WGS) entry which is preliminary data.</text>
</comment>
<evidence type="ECO:0000256" key="1">
    <source>
        <dbReference type="ARBA" id="ARBA00002388"/>
    </source>
</evidence>
<dbReference type="PANTHER" id="PTHR45625">
    <property type="entry name" value="PEPTIDYL-PROLYL CIS-TRANS ISOMERASE-RELATED"/>
    <property type="match status" value="1"/>
</dbReference>
<name>A0A540WMS9_9BACT</name>
<evidence type="ECO:0000256" key="4">
    <source>
        <dbReference type="ARBA" id="ARBA00023235"/>
    </source>
</evidence>
<dbReference type="Proteomes" id="UP000315369">
    <property type="component" value="Unassembled WGS sequence"/>
</dbReference>
<protein>
    <recommendedName>
        <fullName evidence="5">Peptidyl-prolyl cis-trans isomerase</fullName>
        <shortName evidence="5">PPIase</shortName>
        <ecNumber evidence="5">5.2.1.8</ecNumber>
    </recommendedName>
</protein>
<keyword evidence="8" id="KW-1185">Reference proteome</keyword>
<dbReference type="InterPro" id="IPR002130">
    <property type="entry name" value="Cyclophilin-type_PPIase_dom"/>
</dbReference>
<evidence type="ECO:0000256" key="2">
    <source>
        <dbReference type="ARBA" id="ARBA00007365"/>
    </source>
</evidence>
<accession>A0A540WMS9</accession>
<dbReference type="PANTHER" id="PTHR45625:SF4">
    <property type="entry name" value="PEPTIDYLPROLYL ISOMERASE DOMAIN AND WD REPEAT-CONTAINING PROTEIN 1"/>
    <property type="match status" value="1"/>
</dbReference>
<dbReference type="InterPro" id="IPR029000">
    <property type="entry name" value="Cyclophilin-like_dom_sf"/>
</dbReference>
<organism evidence="7 8">
    <name type="scientific">Myxococcus llanfairpwllgwyngyllgogerychwyrndrobwllllantysiliogogogochensis</name>
    <dbReference type="NCBI Taxonomy" id="2590453"/>
    <lineage>
        <taxon>Bacteria</taxon>
        <taxon>Pseudomonadati</taxon>
        <taxon>Myxococcota</taxon>
        <taxon>Myxococcia</taxon>
        <taxon>Myxococcales</taxon>
        <taxon>Cystobacterineae</taxon>
        <taxon>Myxococcaceae</taxon>
        <taxon>Myxococcus</taxon>
    </lineage>
</organism>
<sequence length="183" mass="20013">MGMTDEARAGNDLYATFDTTQGQIVVKLFPKDAPDSVASFVGLATGELEFTDPKTQEKTKRPFYDGTVFHRVIDGFMIQGGCPLGSGRGNPGFNVKDEFQSGRTFDKVGLLAMANIGRPHTNGSQFFLTTSKPTYLNNKHTIFGEVVKGYDIVEKISKVARDGDDRPRTPVTVNKLTISTTQP</sequence>
<dbReference type="OrthoDB" id="9807797at2"/>
<dbReference type="GO" id="GO:0006457">
    <property type="term" value="P:protein folding"/>
    <property type="evidence" value="ECO:0007669"/>
    <property type="project" value="InterPro"/>
</dbReference>
<dbReference type="InterPro" id="IPR044666">
    <property type="entry name" value="Cyclophilin_A-like"/>
</dbReference>
<evidence type="ECO:0000313" key="8">
    <source>
        <dbReference type="Proteomes" id="UP000315369"/>
    </source>
</evidence>
<dbReference type="InterPro" id="IPR024936">
    <property type="entry name" value="Cyclophilin-type_PPIase"/>
</dbReference>
<comment type="similarity">
    <text evidence="2 5">Belongs to the cyclophilin-type PPIase family.</text>
</comment>
<evidence type="ECO:0000313" key="7">
    <source>
        <dbReference type="EMBL" id="TQF10157.1"/>
    </source>
</evidence>
<proteinExistence type="inferred from homology"/>
<dbReference type="CDD" id="cd00317">
    <property type="entry name" value="cyclophilin"/>
    <property type="match status" value="1"/>
</dbReference>
<dbReference type="PIRSF" id="PIRSF001467">
    <property type="entry name" value="Peptidylpro_ismrse"/>
    <property type="match status" value="1"/>
</dbReference>
<keyword evidence="4 5" id="KW-0413">Isomerase</keyword>
<dbReference type="Gene3D" id="2.40.100.10">
    <property type="entry name" value="Cyclophilin-like"/>
    <property type="match status" value="1"/>
</dbReference>
<evidence type="ECO:0000256" key="5">
    <source>
        <dbReference type="RuleBase" id="RU363019"/>
    </source>
</evidence>